<sequence>MQRPVINVAFGIDQSYIPQLRVVMRSIETRNERNPLRFFVFHDGIDAASRAQVSTRRATIEWIQICDPVLLGFDAHRPSMSRATYFRLMIPRFMPPDVSRAIYLDSDLILQSDIAELWDFDLGAHALGAVVDAGLNPRDFAARYGLPAQGRYFNAGVLLLDVQKLRADQSFDHTIALLASNVYDYDDQDALNISFWNRWTSIPPEWNFQRNFLYEKFATWTALTRSAPRPKIIHFTDATKPWRRDEWHPLAWLYLKELRGAEFGLSLLRNAGIGFKTRLKWRLRWLLWNFRCFCRWNLGLQ</sequence>
<dbReference type="GO" id="GO:0016757">
    <property type="term" value="F:glycosyltransferase activity"/>
    <property type="evidence" value="ECO:0007669"/>
    <property type="project" value="UniProtKB-KW"/>
</dbReference>
<gene>
    <name evidence="4" type="ORF">MCBMB27_04094</name>
    <name evidence="5" type="ORF">SAMN05192567_105128</name>
</gene>
<dbReference type="InterPro" id="IPR050748">
    <property type="entry name" value="Glycosyltrans_8_dom-fam"/>
</dbReference>
<dbReference type="GO" id="GO:0046872">
    <property type="term" value="F:metal ion binding"/>
    <property type="evidence" value="ECO:0007669"/>
    <property type="project" value="UniProtKB-KW"/>
</dbReference>
<dbReference type="PANTHER" id="PTHR13778">
    <property type="entry name" value="GLYCOSYLTRANSFERASE 8 DOMAIN-CONTAINING PROTEIN"/>
    <property type="match status" value="1"/>
</dbReference>
<dbReference type="InterPro" id="IPR029044">
    <property type="entry name" value="Nucleotide-diphossugar_trans"/>
</dbReference>
<name>A0AAE8L5K8_9HYPH</name>
<dbReference type="RefSeq" id="WP_075381122.1">
    <property type="nucleotide sequence ID" value="NZ_CP015367.1"/>
</dbReference>
<evidence type="ECO:0000256" key="2">
    <source>
        <dbReference type="ARBA" id="ARBA00022679"/>
    </source>
</evidence>
<evidence type="ECO:0000256" key="3">
    <source>
        <dbReference type="ARBA" id="ARBA00022723"/>
    </source>
</evidence>
<dbReference type="EMBL" id="CP015367">
    <property type="protein sequence ID" value="APT33385.1"/>
    <property type="molecule type" value="Genomic_DNA"/>
</dbReference>
<reference evidence="4 6" key="1">
    <citation type="submission" date="2016-04" db="EMBL/GenBank/DDBJ databases">
        <title>Complete genome sequencing and analysis of CBMB27, Methylobacterium phyllosphaerae isolated from leaf tissues of rice (Oryza sativa L.).</title>
        <authorList>
            <person name="Lee Y."/>
            <person name="Hwangbo K."/>
            <person name="Chung H."/>
            <person name="Yoo J."/>
            <person name="Kim K.Y."/>
            <person name="Sa T.M."/>
            <person name="Um Y."/>
            <person name="Madhaiyan M."/>
        </authorList>
    </citation>
    <scope>NUCLEOTIDE SEQUENCE [LARGE SCALE GENOMIC DNA]</scope>
    <source>
        <strain evidence="4 6">CBMB27</strain>
    </source>
</reference>
<protein>
    <submittedName>
        <fullName evidence="5">Lipopolysaccharide biosynthesis protein, LPS:glycosyltransferase</fullName>
    </submittedName>
</protein>
<keyword evidence="2" id="KW-0808">Transferase</keyword>
<dbReference type="SUPFAM" id="SSF53448">
    <property type="entry name" value="Nucleotide-diphospho-sugar transferases"/>
    <property type="match status" value="1"/>
</dbReference>
<keyword evidence="1" id="KW-0328">Glycosyltransferase</keyword>
<dbReference type="CDD" id="cd04194">
    <property type="entry name" value="GT8_A4GalT_like"/>
    <property type="match status" value="1"/>
</dbReference>
<dbReference type="Proteomes" id="UP000199140">
    <property type="component" value="Unassembled WGS sequence"/>
</dbReference>
<keyword evidence="3" id="KW-0479">Metal-binding</keyword>
<organism evidence="5 7">
    <name type="scientific">Methylobacterium phyllosphaerae</name>
    <dbReference type="NCBI Taxonomy" id="418223"/>
    <lineage>
        <taxon>Bacteria</taxon>
        <taxon>Pseudomonadati</taxon>
        <taxon>Pseudomonadota</taxon>
        <taxon>Alphaproteobacteria</taxon>
        <taxon>Hyphomicrobiales</taxon>
        <taxon>Methylobacteriaceae</taxon>
        <taxon>Methylobacterium</taxon>
    </lineage>
</organism>
<evidence type="ECO:0000313" key="5">
    <source>
        <dbReference type="EMBL" id="SFG58998.1"/>
    </source>
</evidence>
<accession>A0AAE8L5K8</accession>
<dbReference type="EMBL" id="FOPK01000005">
    <property type="protein sequence ID" value="SFG58998.1"/>
    <property type="molecule type" value="Genomic_DNA"/>
</dbReference>
<evidence type="ECO:0000313" key="4">
    <source>
        <dbReference type="EMBL" id="APT33385.1"/>
    </source>
</evidence>
<dbReference type="Gene3D" id="3.90.550.10">
    <property type="entry name" value="Spore Coat Polysaccharide Biosynthesis Protein SpsA, Chain A"/>
    <property type="match status" value="1"/>
</dbReference>
<keyword evidence="6" id="KW-1185">Reference proteome</keyword>
<proteinExistence type="predicted"/>
<evidence type="ECO:0000313" key="7">
    <source>
        <dbReference type="Proteomes" id="UP000199140"/>
    </source>
</evidence>
<dbReference type="InterPro" id="IPR002495">
    <property type="entry name" value="Glyco_trans_8"/>
</dbReference>
<dbReference type="Proteomes" id="UP000185487">
    <property type="component" value="Chromosome"/>
</dbReference>
<dbReference type="KEGG" id="mphy:MCBMB27_04094"/>
<reference evidence="5 7" key="2">
    <citation type="submission" date="2016-10" db="EMBL/GenBank/DDBJ databases">
        <authorList>
            <person name="Varghese N."/>
            <person name="Submissions S."/>
        </authorList>
    </citation>
    <scope>NUCLEOTIDE SEQUENCE [LARGE SCALE GENOMIC DNA]</scope>
    <source>
        <strain evidence="5 7">CBMB27</strain>
    </source>
</reference>
<dbReference type="Pfam" id="PF01501">
    <property type="entry name" value="Glyco_transf_8"/>
    <property type="match status" value="1"/>
</dbReference>
<evidence type="ECO:0000256" key="1">
    <source>
        <dbReference type="ARBA" id="ARBA00022676"/>
    </source>
</evidence>
<dbReference type="PANTHER" id="PTHR13778:SF47">
    <property type="entry name" value="LIPOPOLYSACCHARIDE 1,3-GALACTOSYLTRANSFERASE"/>
    <property type="match status" value="1"/>
</dbReference>
<evidence type="ECO:0000313" key="6">
    <source>
        <dbReference type="Proteomes" id="UP000185487"/>
    </source>
</evidence>
<dbReference type="AlphaFoldDB" id="A0AAE8L5K8"/>